<dbReference type="Proteomes" id="UP000188268">
    <property type="component" value="Unassembled WGS sequence"/>
</dbReference>
<evidence type="ECO:0000313" key="2">
    <source>
        <dbReference type="Proteomes" id="UP000188268"/>
    </source>
</evidence>
<dbReference type="AlphaFoldDB" id="A0A1R3JIA2"/>
<accession>A0A1R3JIA2</accession>
<proteinExistence type="predicted"/>
<gene>
    <name evidence="1" type="ORF">CCACVL1_05958</name>
</gene>
<evidence type="ECO:0000313" key="1">
    <source>
        <dbReference type="EMBL" id="OMO94507.1"/>
    </source>
</evidence>
<dbReference type="EMBL" id="AWWV01007831">
    <property type="protein sequence ID" value="OMO94507.1"/>
    <property type="molecule type" value="Genomic_DNA"/>
</dbReference>
<protein>
    <submittedName>
        <fullName evidence="1">Uncharacterized protein</fullName>
    </submittedName>
</protein>
<dbReference type="OrthoDB" id="10624503at2759"/>
<comment type="caution">
    <text evidence="1">The sequence shown here is derived from an EMBL/GenBank/DDBJ whole genome shotgun (WGS) entry which is preliminary data.</text>
</comment>
<organism evidence="1 2">
    <name type="scientific">Corchorus capsularis</name>
    <name type="common">Jute</name>
    <dbReference type="NCBI Taxonomy" id="210143"/>
    <lineage>
        <taxon>Eukaryota</taxon>
        <taxon>Viridiplantae</taxon>
        <taxon>Streptophyta</taxon>
        <taxon>Embryophyta</taxon>
        <taxon>Tracheophyta</taxon>
        <taxon>Spermatophyta</taxon>
        <taxon>Magnoliopsida</taxon>
        <taxon>eudicotyledons</taxon>
        <taxon>Gunneridae</taxon>
        <taxon>Pentapetalae</taxon>
        <taxon>rosids</taxon>
        <taxon>malvids</taxon>
        <taxon>Malvales</taxon>
        <taxon>Malvaceae</taxon>
        <taxon>Grewioideae</taxon>
        <taxon>Apeibeae</taxon>
        <taxon>Corchorus</taxon>
    </lineage>
</organism>
<sequence length="118" mass="13219">MSESWRNRNRCFHELVHSIRRNLATVSVAEDVEVIEAVVNPCSWSPLPQGVLIFNVDAAFNPASRVAVLVMVLQRSNGSVLACGILKKEFVPSALHAELLAIYWAWKSRRKLDSTMSL</sequence>
<name>A0A1R3JIA2_COCAP</name>
<keyword evidence="2" id="KW-1185">Reference proteome</keyword>
<dbReference type="Gramene" id="OMO94507">
    <property type="protein sequence ID" value="OMO94507"/>
    <property type="gene ID" value="CCACVL1_05958"/>
</dbReference>
<reference evidence="1 2" key="1">
    <citation type="submission" date="2013-09" db="EMBL/GenBank/DDBJ databases">
        <title>Corchorus capsularis genome sequencing.</title>
        <authorList>
            <person name="Alam M."/>
            <person name="Haque M.S."/>
            <person name="Islam M.S."/>
            <person name="Emdad E.M."/>
            <person name="Islam M.M."/>
            <person name="Ahmed B."/>
            <person name="Halim A."/>
            <person name="Hossen Q.M.M."/>
            <person name="Hossain M.Z."/>
            <person name="Ahmed R."/>
            <person name="Khan M.M."/>
            <person name="Islam R."/>
            <person name="Rashid M.M."/>
            <person name="Khan S.A."/>
            <person name="Rahman M.S."/>
            <person name="Alam M."/>
        </authorList>
    </citation>
    <scope>NUCLEOTIDE SEQUENCE [LARGE SCALE GENOMIC DNA]</scope>
    <source>
        <strain evidence="2">cv. CVL-1</strain>
        <tissue evidence="1">Whole seedling</tissue>
    </source>
</reference>